<evidence type="ECO:0000256" key="2">
    <source>
        <dbReference type="ARBA" id="ARBA00022527"/>
    </source>
</evidence>
<name>A0A1E4RV89_CYBJN</name>
<feature type="domain" description="Protein kinase" evidence="8">
    <location>
        <begin position="33"/>
        <end position="425"/>
    </location>
</feature>
<dbReference type="Pfam" id="PF00069">
    <property type="entry name" value="Pkinase"/>
    <property type="match status" value="2"/>
</dbReference>
<feature type="region of interest" description="Disordered" evidence="7">
    <location>
        <begin position="234"/>
        <end position="256"/>
    </location>
</feature>
<accession>A0A1E4RV89</accession>
<dbReference type="EC" id="2.7.11.1" evidence="1"/>
<dbReference type="PANTHER" id="PTHR44167:SF23">
    <property type="entry name" value="CDC7 KINASE, ISOFORM A-RELATED"/>
    <property type="match status" value="1"/>
</dbReference>
<evidence type="ECO:0000256" key="3">
    <source>
        <dbReference type="ARBA" id="ARBA00022679"/>
    </source>
</evidence>
<dbReference type="CDD" id="cd14019">
    <property type="entry name" value="STKc_Cdc7"/>
    <property type="match status" value="1"/>
</dbReference>
<dbReference type="EMBL" id="KV453943">
    <property type="protein sequence ID" value="ODV71166.1"/>
    <property type="molecule type" value="Genomic_DNA"/>
</dbReference>
<proteinExistence type="predicted"/>
<keyword evidence="6" id="KW-0067">ATP-binding</keyword>
<dbReference type="InterPro" id="IPR011009">
    <property type="entry name" value="Kinase-like_dom_sf"/>
</dbReference>
<organism evidence="9 10">
    <name type="scientific">Cyberlindnera jadinii (strain ATCC 18201 / CBS 1600 / BCRC 20928 / JCM 3617 / NBRC 0987 / NRRL Y-1542)</name>
    <name type="common">Torula yeast</name>
    <name type="synonym">Candida utilis</name>
    <dbReference type="NCBI Taxonomy" id="983966"/>
    <lineage>
        <taxon>Eukaryota</taxon>
        <taxon>Fungi</taxon>
        <taxon>Dikarya</taxon>
        <taxon>Ascomycota</taxon>
        <taxon>Saccharomycotina</taxon>
        <taxon>Saccharomycetes</taxon>
        <taxon>Phaffomycetales</taxon>
        <taxon>Phaffomycetaceae</taxon>
        <taxon>Cyberlindnera</taxon>
    </lineage>
</organism>
<dbReference type="Proteomes" id="UP000094389">
    <property type="component" value="Unassembled WGS sequence"/>
</dbReference>
<dbReference type="PROSITE" id="PS50011">
    <property type="entry name" value="PROTEIN_KINASE_DOM"/>
    <property type="match status" value="1"/>
</dbReference>
<dbReference type="GO" id="GO:0005524">
    <property type="term" value="F:ATP binding"/>
    <property type="evidence" value="ECO:0007669"/>
    <property type="project" value="UniProtKB-KW"/>
</dbReference>
<dbReference type="GeneID" id="30986722"/>
<evidence type="ECO:0000313" key="10">
    <source>
        <dbReference type="Proteomes" id="UP000094389"/>
    </source>
</evidence>
<keyword evidence="2" id="KW-0723">Serine/threonine-protein kinase</keyword>
<dbReference type="GO" id="GO:0044773">
    <property type="term" value="P:mitotic DNA damage checkpoint signaling"/>
    <property type="evidence" value="ECO:0007669"/>
    <property type="project" value="TreeGrafter"/>
</dbReference>
<dbReference type="RefSeq" id="XP_020068205.1">
    <property type="nucleotide sequence ID" value="XM_020212326.1"/>
</dbReference>
<gene>
    <name evidence="9" type="ORF">CYBJADRAFT_120526</name>
</gene>
<sequence>VTHPSSEFDDVPLEIIEEMDRIQESFVGLETKYRLLDKIGEGTFSTVYKAESLQSETRYLMGENVYNSPEIKKRRRNDKNKKKKFYVALKRIYVTSSPQRIFNELNLLYILSGSRHVAPLLEALRHEDQIIAVLPFYQHADFRDFFRDIPLEGIKCYMTELFEALSFVHSKKIIHRDIKPTNFLYDPFQKKGVLVDFGLAEQEKPELSLSVSHMRHTPEDANYCPCRSGNRGPVGTLQRDGYPKNDPRPGRRANRAGTRGFRAPEVLFKCPYQTTKIDIWSAGVVLLTLLTRRFPFFNSRDDIDALVELSTVFGVREMKHTARLHGLGLETNLNTLDKKYSLMEIIYKTLALEQKKQTLPDDSVMFDTLRCYNSKGRIEINPLDDDETKSMKRETLQVIEVMEQCFRMDPKDRPTAPQLLNLPFFKK</sequence>
<dbReference type="OMA" id="PHEEFRN"/>
<feature type="non-terminal residue" evidence="9">
    <location>
        <position position="427"/>
    </location>
</feature>
<dbReference type="PROSITE" id="PS00108">
    <property type="entry name" value="PROTEIN_KINASE_ST"/>
    <property type="match status" value="1"/>
</dbReference>
<keyword evidence="4" id="KW-0547">Nucleotide-binding</keyword>
<keyword evidence="3" id="KW-0808">Transferase</keyword>
<evidence type="ECO:0000256" key="6">
    <source>
        <dbReference type="ARBA" id="ARBA00022840"/>
    </source>
</evidence>
<dbReference type="PANTHER" id="PTHR44167">
    <property type="entry name" value="OVARIAN-SPECIFIC SERINE/THREONINE-PROTEIN KINASE LOK-RELATED"/>
    <property type="match status" value="1"/>
</dbReference>
<evidence type="ECO:0000256" key="4">
    <source>
        <dbReference type="ARBA" id="ARBA00022741"/>
    </source>
</evidence>
<reference evidence="9 10" key="1">
    <citation type="journal article" date="2016" name="Proc. Natl. Acad. Sci. U.S.A.">
        <title>Comparative genomics of biotechnologically important yeasts.</title>
        <authorList>
            <person name="Riley R."/>
            <person name="Haridas S."/>
            <person name="Wolfe K.H."/>
            <person name="Lopes M.R."/>
            <person name="Hittinger C.T."/>
            <person name="Goeker M."/>
            <person name="Salamov A.A."/>
            <person name="Wisecaver J.H."/>
            <person name="Long T.M."/>
            <person name="Calvey C.H."/>
            <person name="Aerts A.L."/>
            <person name="Barry K.W."/>
            <person name="Choi C."/>
            <person name="Clum A."/>
            <person name="Coughlan A.Y."/>
            <person name="Deshpande S."/>
            <person name="Douglass A.P."/>
            <person name="Hanson S.J."/>
            <person name="Klenk H.-P."/>
            <person name="LaButti K.M."/>
            <person name="Lapidus A."/>
            <person name="Lindquist E.A."/>
            <person name="Lipzen A.M."/>
            <person name="Meier-Kolthoff J.P."/>
            <person name="Ohm R.A."/>
            <person name="Otillar R.P."/>
            <person name="Pangilinan J.L."/>
            <person name="Peng Y."/>
            <person name="Rokas A."/>
            <person name="Rosa C.A."/>
            <person name="Scheuner C."/>
            <person name="Sibirny A.A."/>
            <person name="Slot J.C."/>
            <person name="Stielow J.B."/>
            <person name="Sun H."/>
            <person name="Kurtzman C.P."/>
            <person name="Blackwell M."/>
            <person name="Grigoriev I.V."/>
            <person name="Jeffries T.W."/>
        </authorList>
    </citation>
    <scope>NUCLEOTIDE SEQUENCE [LARGE SCALE GENOMIC DNA]</scope>
    <source>
        <strain evidence="10">ATCC 18201 / CBS 1600 / BCRC 20928 / JCM 3617 / NBRC 0987 / NRRL Y-1542</strain>
    </source>
</reference>
<evidence type="ECO:0000256" key="5">
    <source>
        <dbReference type="ARBA" id="ARBA00022777"/>
    </source>
</evidence>
<dbReference type="STRING" id="983966.A0A1E4RV89"/>
<keyword evidence="10" id="KW-1185">Reference proteome</keyword>
<dbReference type="OrthoDB" id="10020333at2759"/>
<dbReference type="SUPFAM" id="SSF56112">
    <property type="entry name" value="Protein kinase-like (PK-like)"/>
    <property type="match status" value="1"/>
</dbReference>
<feature type="non-terminal residue" evidence="9">
    <location>
        <position position="1"/>
    </location>
</feature>
<dbReference type="SMART" id="SM00220">
    <property type="entry name" value="S_TKc"/>
    <property type="match status" value="1"/>
</dbReference>
<keyword evidence="5 9" id="KW-0418">Kinase</keyword>
<protein>
    <recommendedName>
        <fullName evidence="1">non-specific serine/threonine protein kinase</fullName>
        <ecNumber evidence="1">2.7.11.1</ecNumber>
    </recommendedName>
</protein>
<dbReference type="AlphaFoldDB" id="A0A1E4RV89"/>
<dbReference type="GO" id="GO:0004674">
    <property type="term" value="F:protein serine/threonine kinase activity"/>
    <property type="evidence" value="ECO:0007669"/>
    <property type="project" value="UniProtKB-KW"/>
</dbReference>
<evidence type="ECO:0000313" key="9">
    <source>
        <dbReference type="EMBL" id="ODV71166.1"/>
    </source>
</evidence>
<dbReference type="Gene3D" id="1.10.510.10">
    <property type="entry name" value="Transferase(Phosphotransferase) domain 1"/>
    <property type="match status" value="1"/>
</dbReference>
<dbReference type="InterPro" id="IPR008271">
    <property type="entry name" value="Ser/Thr_kinase_AS"/>
</dbReference>
<dbReference type="InterPro" id="IPR000719">
    <property type="entry name" value="Prot_kinase_dom"/>
</dbReference>
<evidence type="ECO:0000256" key="1">
    <source>
        <dbReference type="ARBA" id="ARBA00012513"/>
    </source>
</evidence>
<evidence type="ECO:0000259" key="8">
    <source>
        <dbReference type="PROSITE" id="PS50011"/>
    </source>
</evidence>
<evidence type="ECO:0000256" key="7">
    <source>
        <dbReference type="SAM" id="MobiDB-lite"/>
    </source>
</evidence>
<dbReference type="GO" id="GO:0005634">
    <property type="term" value="C:nucleus"/>
    <property type="evidence" value="ECO:0007669"/>
    <property type="project" value="TreeGrafter"/>
</dbReference>
<dbReference type="Gene3D" id="3.30.200.20">
    <property type="entry name" value="Phosphorylase Kinase, domain 1"/>
    <property type="match status" value="1"/>
</dbReference>